<sequence>MKTPAHVTDYKIFSDTDPVALAQAVVSAIHDGWQPWGALTVADGQGDARYSQAMVRYAEWA</sequence>
<proteinExistence type="predicted"/>
<dbReference type="Proteomes" id="UP001166293">
    <property type="component" value="Unassembled WGS sequence"/>
</dbReference>
<dbReference type="EMBL" id="JAHRWL010000001">
    <property type="protein sequence ID" value="MBV2360214.1"/>
    <property type="molecule type" value="Genomic_DNA"/>
</dbReference>
<evidence type="ECO:0000259" key="1">
    <source>
        <dbReference type="Pfam" id="PF08410"/>
    </source>
</evidence>
<feature type="domain" description="DUF1737" evidence="1">
    <location>
        <begin position="9"/>
        <end position="55"/>
    </location>
</feature>
<evidence type="ECO:0000313" key="3">
    <source>
        <dbReference type="Proteomes" id="UP001166293"/>
    </source>
</evidence>
<dbReference type="InterPro" id="IPR013619">
    <property type="entry name" value="DUF1737"/>
</dbReference>
<reference evidence="2" key="1">
    <citation type="submission" date="2021-06" db="EMBL/GenBank/DDBJ databases">
        <title>Thalassococcus sp. CAU 1522 isolated from sea sand, Republic of Korea.</title>
        <authorList>
            <person name="Kim W."/>
        </authorList>
    </citation>
    <scope>NUCLEOTIDE SEQUENCE</scope>
    <source>
        <strain evidence="2">CAU 1522</strain>
    </source>
</reference>
<organism evidence="2 3">
    <name type="scientific">Thalassococcus arenae</name>
    <dbReference type="NCBI Taxonomy" id="2851652"/>
    <lineage>
        <taxon>Bacteria</taxon>
        <taxon>Pseudomonadati</taxon>
        <taxon>Pseudomonadota</taxon>
        <taxon>Alphaproteobacteria</taxon>
        <taxon>Rhodobacterales</taxon>
        <taxon>Roseobacteraceae</taxon>
        <taxon>Thalassococcus</taxon>
    </lineage>
</organism>
<accession>A0ABS6N866</accession>
<evidence type="ECO:0000313" key="2">
    <source>
        <dbReference type="EMBL" id="MBV2360214.1"/>
    </source>
</evidence>
<protein>
    <submittedName>
        <fullName evidence="2">DUF1737 domain-containing protein</fullName>
    </submittedName>
</protein>
<keyword evidence="3" id="KW-1185">Reference proteome</keyword>
<name>A0ABS6N866_9RHOB</name>
<gene>
    <name evidence="2" type="ORF">KUH32_10545</name>
</gene>
<comment type="caution">
    <text evidence="2">The sequence shown here is derived from an EMBL/GenBank/DDBJ whole genome shotgun (WGS) entry which is preliminary data.</text>
</comment>
<dbReference type="Pfam" id="PF08410">
    <property type="entry name" value="DUF1737"/>
    <property type="match status" value="1"/>
</dbReference>
<dbReference type="RefSeq" id="WP_217777991.1">
    <property type="nucleotide sequence ID" value="NZ_JAHRWL010000001.1"/>
</dbReference>